<accession>X1MPT8</accession>
<protein>
    <submittedName>
        <fullName evidence="1">Uncharacterized protein</fullName>
    </submittedName>
</protein>
<comment type="caution">
    <text evidence="1">The sequence shown here is derived from an EMBL/GenBank/DDBJ whole genome shotgun (WGS) entry which is preliminary data.</text>
</comment>
<organism evidence="1">
    <name type="scientific">marine sediment metagenome</name>
    <dbReference type="NCBI Taxonomy" id="412755"/>
    <lineage>
        <taxon>unclassified sequences</taxon>
        <taxon>metagenomes</taxon>
        <taxon>ecological metagenomes</taxon>
    </lineage>
</organism>
<reference evidence="1" key="1">
    <citation type="journal article" date="2014" name="Front. Microbiol.">
        <title>High frequency of phylogenetically diverse reductive dehalogenase-homologous genes in deep subseafloor sedimentary metagenomes.</title>
        <authorList>
            <person name="Kawai M."/>
            <person name="Futagami T."/>
            <person name="Toyoda A."/>
            <person name="Takaki Y."/>
            <person name="Nishi S."/>
            <person name="Hori S."/>
            <person name="Arai W."/>
            <person name="Tsubouchi T."/>
            <person name="Morono Y."/>
            <person name="Uchiyama I."/>
            <person name="Ito T."/>
            <person name="Fujiyama A."/>
            <person name="Inagaki F."/>
            <person name="Takami H."/>
        </authorList>
    </citation>
    <scope>NUCLEOTIDE SEQUENCE</scope>
    <source>
        <strain evidence="1">Expedition CK06-06</strain>
    </source>
</reference>
<dbReference type="EMBL" id="BARV01019775">
    <property type="protein sequence ID" value="GAI20026.1"/>
    <property type="molecule type" value="Genomic_DNA"/>
</dbReference>
<sequence>MVPLKDKRFAYVISDISEKTIKIIFKLTKLLVLFSDIETTLIGEIEKKPIDEAKKMLIEWFIKDQIKVGGGVLKASIILNLDPLTCQELRFPFWIEYRSSGEDYGEVVAEIYSSQVIKKGDKEIQPFMVKITGTIKKVWVGLGFYYEWIEGPYIDIIFNEPVQEFEFREPGFFDKLKSSLNKAEIILGKIMDFVGIEDAWNKVKSFLSKISPFTATVAPGPSSFENLLPEEKLASKVEEIIEKEEELSELVEEIETIPEASSGAEGMGLAETQE</sequence>
<dbReference type="AlphaFoldDB" id="X1MPT8"/>
<name>X1MPT8_9ZZZZ</name>
<feature type="non-terminal residue" evidence="1">
    <location>
        <position position="274"/>
    </location>
</feature>
<proteinExistence type="predicted"/>
<evidence type="ECO:0000313" key="1">
    <source>
        <dbReference type="EMBL" id="GAI20026.1"/>
    </source>
</evidence>
<gene>
    <name evidence="1" type="ORF">S06H3_33170</name>
</gene>